<protein>
    <submittedName>
        <fullName evidence="11">Aldose 1-epimerase</fullName>
    </submittedName>
</protein>
<comment type="caution">
    <text evidence="11">The sequence shown here is derived from an EMBL/GenBank/DDBJ whole genome shotgun (WGS) entry which is preliminary data.</text>
</comment>
<evidence type="ECO:0000256" key="5">
    <source>
        <dbReference type="ARBA" id="ARBA00022837"/>
    </source>
</evidence>
<evidence type="ECO:0000256" key="1">
    <source>
        <dbReference type="ARBA" id="ARBA00001913"/>
    </source>
</evidence>
<gene>
    <name evidence="11" type="ORF">I215_14993</name>
</gene>
<dbReference type="RefSeq" id="WP_008992821.1">
    <property type="nucleotide sequence ID" value="NZ_AMSG01000038.1"/>
</dbReference>
<keyword evidence="6" id="KW-0413">Isomerase</keyword>
<comment type="similarity">
    <text evidence="3">Belongs to the aldose epimerase family.</text>
</comment>
<feature type="active site" description="Proton donor" evidence="8">
    <location>
        <position position="161"/>
    </location>
</feature>
<name>K2QGV7_9FLAO</name>
<dbReference type="GO" id="GO:0033499">
    <property type="term" value="P:galactose catabolic process via UDP-galactose, Leloir pathway"/>
    <property type="evidence" value="ECO:0007669"/>
    <property type="project" value="TreeGrafter"/>
</dbReference>
<dbReference type="Proteomes" id="UP000007364">
    <property type="component" value="Unassembled WGS sequence"/>
</dbReference>
<dbReference type="InterPro" id="IPR008183">
    <property type="entry name" value="Aldose_1/G6P_1-epimerase"/>
</dbReference>
<dbReference type="InterPro" id="IPR011013">
    <property type="entry name" value="Gal_mutarotase_sf_dom"/>
</dbReference>
<dbReference type="AlphaFoldDB" id="K2QGV7"/>
<sequence>MRTHTISNKHLKLTTIDYGATIHQLIFKDHLGNDVNVVMSYKDLNSYIHNAPYLGASVGRYAGRIDPKGFTIGQKHYPVYTENQVHLHGGKEGFSFKTWKLVEVTQGENPHITYSYFSKDMEEGYPGNLEVFCTYTLMDNALQITYKAKTDKDTVINLTNHNYYNLNGNGSVSDHELTLHADQILDKDQTAIPNGKFNQVKGTHFDFRNTTLLQKQLEIGEIDDTYVVKQNNPLAILYSPKNKIQMVVRSNQPAVVIYTPPTLNEKLLLNQPVSEYPAICFETQNFPDAPNHPEFPSSVLKSEEVYTNESLFEFSIK</sequence>
<proteinExistence type="inferred from homology"/>
<evidence type="ECO:0000256" key="10">
    <source>
        <dbReference type="PIRSR" id="PIRSR005096-3"/>
    </source>
</evidence>
<keyword evidence="12" id="KW-1185">Reference proteome</keyword>
<dbReference type="PANTHER" id="PTHR10091">
    <property type="entry name" value="ALDOSE-1-EPIMERASE"/>
    <property type="match status" value="1"/>
</dbReference>
<dbReference type="PIRSF" id="PIRSF005096">
    <property type="entry name" value="GALM"/>
    <property type="match status" value="1"/>
</dbReference>
<reference evidence="11 12" key="1">
    <citation type="journal article" date="2012" name="J. Bacteriol.">
        <title>Genome Sequence of Galbibacter marinum Type Strain ck-I2-15.</title>
        <authorList>
            <person name="Lai Q."/>
            <person name="Li C."/>
            <person name="Shao Z."/>
        </authorList>
    </citation>
    <scope>NUCLEOTIDE SEQUENCE [LARGE SCALE GENOMIC DNA]</scope>
    <source>
        <strain evidence="12">ck-I2-15</strain>
    </source>
</reference>
<feature type="binding site" evidence="10">
    <location>
        <begin position="161"/>
        <end position="163"/>
    </location>
    <ligand>
        <name>beta-D-galactose</name>
        <dbReference type="ChEBI" id="CHEBI:27667"/>
    </ligand>
</feature>
<evidence type="ECO:0000256" key="8">
    <source>
        <dbReference type="PIRSR" id="PIRSR005096-1"/>
    </source>
</evidence>
<dbReference type="InterPro" id="IPR047215">
    <property type="entry name" value="Galactose_mutarotase-like"/>
</dbReference>
<evidence type="ECO:0000256" key="7">
    <source>
        <dbReference type="ARBA" id="ARBA00023277"/>
    </source>
</evidence>
<dbReference type="GO" id="GO:0030246">
    <property type="term" value="F:carbohydrate binding"/>
    <property type="evidence" value="ECO:0007669"/>
    <property type="project" value="InterPro"/>
</dbReference>
<feature type="binding site" evidence="9">
    <location>
        <position position="223"/>
    </location>
    <ligand>
        <name>beta-D-galactose</name>
        <dbReference type="ChEBI" id="CHEBI:27667"/>
    </ligand>
</feature>
<comment type="subunit">
    <text evidence="4">Monomer.</text>
</comment>
<dbReference type="EMBL" id="AMSG01000038">
    <property type="protein sequence ID" value="EKF53957.1"/>
    <property type="molecule type" value="Genomic_DNA"/>
</dbReference>
<dbReference type="Gene3D" id="2.70.98.10">
    <property type="match status" value="1"/>
</dbReference>
<dbReference type="GO" id="GO:0004034">
    <property type="term" value="F:aldose 1-epimerase activity"/>
    <property type="evidence" value="ECO:0007669"/>
    <property type="project" value="TreeGrafter"/>
</dbReference>
<dbReference type="PANTHER" id="PTHR10091:SF0">
    <property type="entry name" value="GALACTOSE MUTAROTASE"/>
    <property type="match status" value="1"/>
</dbReference>
<organism evidence="11 12">
    <name type="scientific">Galbibacter marinus</name>
    <dbReference type="NCBI Taxonomy" id="555500"/>
    <lineage>
        <taxon>Bacteria</taxon>
        <taxon>Pseudomonadati</taxon>
        <taxon>Bacteroidota</taxon>
        <taxon>Flavobacteriia</taxon>
        <taxon>Flavobacteriales</taxon>
        <taxon>Flavobacteriaceae</taxon>
        <taxon>Galbibacter</taxon>
    </lineage>
</organism>
<dbReference type="SUPFAM" id="SSF74650">
    <property type="entry name" value="Galactose mutarotase-like"/>
    <property type="match status" value="1"/>
</dbReference>
<comment type="pathway">
    <text evidence="2">Carbohydrate metabolism; hexose metabolism.</text>
</comment>
<dbReference type="GO" id="GO:0005737">
    <property type="term" value="C:cytoplasm"/>
    <property type="evidence" value="ECO:0007669"/>
    <property type="project" value="TreeGrafter"/>
</dbReference>
<dbReference type="eggNOG" id="COG2017">
    <property type="taxonomic scope" value="Bacteria"/>
</dbReference>
<dbReference type="STRING" id="555500.I215_14993"/>
<keyword evidence="7" id="KW-0119">Carbohydrate metabolism</keyword>
<dbReference type="PATRIC" id="fig|555500.3.peg.3083"/>
<dbReference type="InterPro" id="IPR014718">
    <property type="entry name" value="GH-type_carb-bd"/>
</dbReference>
<evidence type="ECO:0000313" key="12">
    <source>
        <dbReference type="Proteomes" id="UP000007364"/>
    </source>
</evidence>
<evidence type="ECO:0000256" key="6">
    <source>
        <dbReference type="ARBA" id="ARBA00023235"/>
    </source>
</evidence>
<dbReference type="CDD" id="cd09019">
    <property type="entry name" value="galactose_mutarotase_like"/>
    <property type="match status" value="1"/>
</dbReference>
<accession>K2QGV7</accession>
<feature type="active site" description="Proton acceptor" evidence="8">
    <location>
        <position position="282"/>
    </location>
</feature>
<dbReference type="Pfam" id="PF01263">
    <property type="entry name" value="Aldose_epim"/>
    <property type="match status" value="1"/>
</dbReference>
<evidence type="ECO:0000256" key="4">
    <source>
        <dbReference type="ARBA" id="ARBA00011245"/>
    </source>
</evidence>
<dbReference type="OrthoDB" id="9779408at2"/>
<evidence type="ECO:0000256" key="3">
    <source>
        <dbReference type="ARBA" id="ARBA00006206"/>
    </source>
</evidence>
<dbReference type="UniPathway" id="UPA00242"/>
<keyword evidence="5" id="KW-0106">Calcium</keyword>
<dbReference type="GO" id="GO:0006006">
    <property type="term" value="P:glucose metabolic process"/>
    <property type="evidence" value="ECO:0007669"/>
    <property type="project" value="TreeGrafter"/>
</dbReference>
<evidence type="ECO:0000313" key="11">
    <source>
        <dbReference type="EMBL" id="EKF53957.1"/>
    </source>
</evidence>
<evidence type="ECO:0000256" key="9">
    <source>
        <dbReference type="PIRSR" id="PIRSR005096-2"/>
    </source>
</evidence>
<dbReference type="InterPro" id="IPR015443">
    <property type="entry name" value="Aldose_1-epimerase"/>
</dbReference>
<comment type="cofactor">
    <cofactor evidence="1">
        <name>Ca(2+)</name>
        <dbReference type="ChEBI" id="CHEBI:29108"/>
    </cofactor>
</comment>
<evidence type="ECO:0000256" key="2">
    <source>
        <dbReference type="ARBA" id="ARBA00005028"/>
    </source>
</evidence>